<feature type="compositionally biased region" description="Basic and acidic residues" evidence="1">
    <location>
        <begin position="287"/>
        <end position="299"/>
    </location>
</feature>
<dbReference type="Proteomes" id="UP001159363">
    <property type="component" value="Chromosome 4"/>
</dbReference>
<feature type="region of interest" description="Disordered" evidence="1">
    <location>
        <begin position="134"/>
        <end position="171"/>
    </location>
</feature>
<evidence type="ECO:0000259" key="2">
    <source>
        <dbReference type="Pfam" id="PF03184"/>
    </source>
</evidence>
<gene>
    <name evidence="3" type="ORF">PR048_015679</name>
</gene>
<dbReference type="EMBL" id="JARBHB010000005">
    <property type="protein sequence ID" value="KAJ8883824.1"/>
    <property type="molecule type" value="Genomic_DNA"/>
</dbReference>
<evidence type="ECO:0000313" key="4">
    <source>
        <dbReference type="Proteomes" id="UP001159363"/>
    </source>
</evidence>
<evidence type="ECO:0000313" key="3">
    <source>
        <dbReference type="EMBL" id="KAJ8883824.1"/>
    </source>
</evidence>
<organism evidence="3 4">
    <name type="scientific">Dryococelus australis</name>
    <dbReference type="NCBI Taxonomy" id="614101"/>
    <lineage>
        <taxon>Eukaryota</taxon>
        <taxon>Metazoa</taxon>
        <taxon>Ecdysozoa</taxon>
        <taxon>Arthropoda</taxon>
        <taxon>Hexapoda</taxon>
        <taxon>Insecta</taxon>
        <taxon>Pterygota</taxon>
        <taxon>Neoptera</taxon>
        <taxon>Polyneoptera</taxon>
        <taxon>Phasmatodea</taxon>
        <taxon>Verophasmatodea</taxon>
        <taxon>Anareolatae</taxon>
        <taxon>Phasmatidae</taxon>
        <taxon>Eurycanthinae</taxon>
        <taxon>Dryococelus</taxon>
    </lineage>
</organism>
<dbReference type="InterPro" id="IPR004875">
    <property type="entry name" value="DDE_SF_endonuclease_dom"/>
</dbReference>
<feature type="region of interest" description="Disordered" evidence="1">
    <location>
        <begin position="317"/>
        <end position="343"/>
    </location>
</feature>
<sequence>MKLGVFEKLFDHFLAHTKTNANVRVLLLLDSHLRHAKNLNVKIKARENFVTIICLPPHTSYKLQPLDVGVMYPLSHSYEKGLKKCLTNHPGHVITDYQVSTIFCEAYLMACHPKNAIKGFQNKGIHQYNPDIFPKTTEENSGNGDPDDPMRMERLTHTPESESHKLPPSSTVVCSLDKNHRAHTKTVGPQPLMAMSFVKLGLPATLHYTSTAATPYTFNSPSLDIQPETASIETPMQKSMSPPPKSLLPVDDFSTHGNSRVGGTLSCSPYDIQPLTKITGPRAAASEAKKRGTHHGEKAKKEWNTCSFDKHTIQEDTRRINQCSKRKKKKRKKEERPKHRRTEVTNQPINIKTEKENIITEKSKRMIEVTKTSLKSSEDDDCPCLFCGELYKASMDGEGWSRCYVCHK</sequence>
<accession>A0ABQ9HHW5</accession>
<protein>
    <recommendedName>
        <fullName evidence="2">DDE-1 domain-containing protein</fullName>
    </recommendedName>
</protein>
<proteinExistence type="predicted"/>
<keyword evidence="4" id="KW-1185">Reference proteome</keyword>
<feature type="compositionally biased region" description="Basic residues" evidence="1">
    <location>
        <begin position="324"/>
        <end position="341"/>
    </location>
</feature>
<comment type="caution">
    <text evidence="3">The sequence shown here is derived from an EMBL/GenBank/DDBJ whole genome shotgun (WGS) entry which is preliminary data.</text>
</comment>
<feature type="domain" description="DDE-1" evidence="2">
    <location>
        <begin position="5"/>
        <end position="89"/>
    </location>
</feature>
<reference evidence="3 4" key="1">
    <citation type="submission" date="2023-02" db="EMBL/GenBank/DDBJ databases">
        <title>LHISI_Scaffold_Assembly.</title>
        <authorList>
            <person name="Stuart O.P."/>
            <person name="Cleave R."/>
            <person name="Magrath M.J.L."/>
            <person name="Mikheyev A.S."/>
        </authorList>
    </citation>
    <scope>NUCLEOTIDE SEQUENCE [LARGE SCALE GENOMIC DNA]</scope>
    <source>
        <strain evidence="3">Daus_M_001</strain>
        <tissue evidence="3">Leg muscle</tissue>
    </source>
</reference>
<dbReference type="Pfam" id="PF03184">
    <property type="entry name" value="DDE_1"/>
    <property type="match status" value="1"/>
</dbReference>
<name>A0ABQ9HHW5_9NEOP</name>
<evidence type="ECO:0000256" key="1">
    <source>
        <dbReference type="SAM" id="MobiDB-lite"/>
    </source>
</evidence>
<feature type="compositionally biased region" description="Basic and acidic residues" evidence="1">
    <location>
        <begin position="148"/>
        <end position="165"/>
    </location>
</feature>
<feature type="region of interest" description="Disordered" evidence="1">
    <location>
        <begin position="279"/>
        <end position="299"/>
    </location>
</feature>